<sequence>ADCTQPDNGSLRLHLRASASSGGGRSTGADIQAEVSNLSCQTGSLTHNEL</sequence>
<organism evidence="2">
    <name type="scientific">Tetraodon nigroviridis</name>
    <name type="common">Spotted green pufferfish</name>
    <name type="synonym">Chelonodon nigroviridis</name>
    <dbReference type="NCBI Taxonomy" id="99883"/>
    <lineage>
        <taxon>Eukaryota</taxon>
        <taxon>Metazoa</taxon>
        <taxon>Chordata</taxon>
        <taxon>Craniata</taxon>
        <taxon>Vertebrata</taxon>
        <taxon>Euteleostomi</taxon>
        <taxon>Actinopterygii</taxon>
        <taxon>Neopterygii</taxon>
        <taxon>Teleostei</taxon>
        <taxon>Neoteleostei</taxon>
        <taxon>Acanthomorphata</taxon>
        <taxon>Eupercaria</taxon>
        <taxon>Tetraodontiformes</taxon>
        <taxon>Tetradontoidea</taxon>
        <taxon>Tetraodontidae</taxon>
        <taxon>Tetraodon</taxon>
    </lineage>
</organism>
<evidence type="ECO:0000313" key="2">
    <source>
        <dbReference type="EMBL" id="CAF87184.1"/>
    </source>
</evidence>
<dbReference type="EMBL" id="CAAE01001683">
    <property type="protein sequence ID" value="CAF87184.1"/>
    <property type="molecule type" value="Genomic_DNA"/>
</dbReference>
<accession>Q4TIU8</accession>
<protein>
    <submittedName>
        <fullName evidence="2">(spotted green pufferfish) hypothetical protein</fullName>
    </submittedName>
</protein>
<reference evidence="2" key="2">
    <citation type="submission" date="2004-02" db="EMBL/GenBank/DDBJ databases">
        <authorList>
            <consortium name="Genoscope"/>
            <consortium name="Whitehead Institute Centre for Genome Research"/>
        </authorList>
    </citation>
    <scope>NUCLEOTIDE SEQUENCE</scope>
</reference>
<feature type="non-terminal residue" evidence="2">
    <location>
        <position position="1"/>
    </location>
</feature>
<comment type="caution">
    <text evidence="2">The sequence shown here is derived from an EMBL/GenBank/DDBJ whole genome shotgun (WGS) entry which is preliminary data.</text>
</comment>
<gene>
    <name evidence="2" type="ORF">GSTENG00036719001</name>
</gene>
<name>Q4TIU8_TETNG</name>
<reference evidence="2" key="1">
    <citation type="journal article" date="2004" name="Nature">
        <title>Genome duplication in the teleost fish Tetraodon nigroviridis reveals the early vertebrate proto-karyotype.</title>
        <authorList>
            <person name="Jaillon O."/>
            <person name="Aury J.-M."/>
            <person name="Brunet F."/>
            <person name="Petit J.-L."/>
            <person name="Stange-Thomann N."/>
            <person name="Mauceli E."/>
            <person name="Bouneau L."/>
            <person name="Fischer C."/>
            <person name="Ozouf-Costaz C."/>
            <person name="Bernot A."/>
            <person name="Nicaud S."/>
            <person name="Jaffe D."/>
            <person name="Fisher S."/>
            <person name="Lutfalla G."/>
            <person name="Dossat C."/>
            <person name="Segurens B."/>
            <person name="Dasilva C."/>
            <person name="Salanoubat M."/>
            <person name="Levy M."/>
            <person name="Boudet N."/>
            <person name="Castellano S."/>
            <person name="Anthouard V."/>
            <person name="Jubin C."/>
            <person name="Castelli V."/>
            <person name="Katinka M."/>
            <person name="Vacherie B."/>
            <person name="Biemont C."/>
            <person name="Skalli Z."/>
            <person name="Cattolico L."/>
            <person name="Poulain J."/>
            <person name="De Berardinis V."/>
            <person name="Cruaud C."/>
            <person name="Duprat S."/>
            <person name="Brottier P."/>
            <person name="Coutanceau J.-P."/>
            <person name="Gouzy J."/>
            <person name="Parra G."/>
            <person name="Lardier G."/>
            <person name="Chapple C."/>
            <person name="McKernan K.J."/>
            <person name="McEwan P."/>
            <person name="Bosak S."/>
            <person name="Kellis M."/>
            <person name="Volff J.-N."/>
            <person name="Guigo R."/>
            <person name="Zody M.C."/>
            <person name="Mesirov J."/>
            <person name="Lindblad-Toh K."/>
            <person name="Birren B."/>
            <person name="Nusbaum C."/>
            <person name="Kahn D."/>
            <person name="Robinson-Rechavi M."/>
            <person name="Laudet V."/>
            <person name="Schachter V."/>
            <person name="Quetier F."/>
            <person name="Saurin W."/>
            <person name="Scarpelli C."/>
            <person name="Wincker P."/>
            <person name="Lander E.S."/>
            <person name="Weissenbach J."/>
            <person name="Roest Crollius H."/>
        </authorList>
    </citation>
    <scope>NUCLEOTIDE SEQUENCE [LARGE SCALE GENOMIC DNA]</scope>
</reference>
<feature type="compositionally biased region" description="Low complexity" evidence="1">
    <location>
        <begin position="10"/>
        <end position="20"/>
    </location>
</feature>
<proteinExistence type="predicted"/>
<feature type="region of interest" description="Disordered" evidence="1">
    <location>
        <begin position="1"/>
        <end position="30"/>
    </location>
</feature>
<dbReference type="KEGG" id="tng:GSTEN00036719G001"/>
<evidence type="ECO:0000256" key="1">
    <source>
        <dbReference type="SAM" id="MobiDB-lite"/>
    </source>
</evidence>
<dbReference type="AlphaFoldDB" id="Q4TIU8"/>